<name>A0AAV4MTC5_CAEEX</name>
<organism evidence="2 3">
    <name type="scientific">Caerostris extrusa</name>
    <name type="common">Bark spider</name>
    <name type="synonym">Caerostris bankana</name>
    <dbReference type="NCBI Taxonomy" id="172846"/>
    <lineage>
        <taxon>Eukaryota</taxon>
        <taxon>Metazoa</taxon>
        <taxon>Ecdysozoa</taxon>
        <taxon>Arthropoda</taxon>
        <taxon>Chelicerata</taxon>
        <taxon>Arachnida</taxon>
        <taxon>Araneae</taxon>
        <taxon>Araneomorphae</taxon>
        <taxon>Entelegynae</taxon>
        <taxon>Araneoidea</taxon>
        <taxon>Araneidae</taxon>
        <taxon>Caerostris</taxon>
    </lineage>
</organism>
<proteinExistence type="predicted"/>
<keyword evidence="3" id="KW-1185">Reference proteome</keyword>
<dbReference type="Proteomes" id="UP001054945">
    <property type="component" value="Unassembled WGS sequence"/>
</dbReference>
<protein>
    <submittedName>
        <fullName evidence="2">Uncharacterized protein</fullName>
    </submittedName>
</protein>
<feature type="region of interest" description="Disordered" evidence="1">
    <location>
        <begin position="1"/>
        <end position="26"/>
    </location>
</feature>
<comment type="caution">
    <text evidence="2">The sequence shown here is derived from an EMBL/GenBank/DDBJ whole genome shotgun (WGS) entry which is preliminary data.</text>
</comment>
<dbReference type="EMBL" id="BPLR01002573">
    <property type="protein sequence ID" value="GIX75246.1"/>
    <property type="molecule type" value="Genomic_DNA"/>
</dbReference>
<evidence type="ECO:0000313" key="2">
    <source>
        <dbReference type="EMBL" id="GIX75246.1"/>
    </source>
</evidence>
<reference evidence="2 3" key="1">
    <citation type="submission" date="2021-06" db="EMBL/GenBank/DDBJ databases">
        <title>Caerostris extrusa draft genome.</title>
        <authorList>
            <person name="Kono N."/>
            <person name="Arakawa K."/>
        </authorList>
    </citation>
    <scope>NUCLEOTIDE SEQUENCE [LARGE SCALE GENOMIC DNA]</scope>
</reference>
<sequence>MGNRKSDNNTSTLSGRPYFSDAPARRHHVPSLPSHLGAVYLLLINASQTAELAFCFALPLSIYFAMDASS</sequence>
<gene>
    <name evidence="2" type="ORF">CEXT_578691</name>
</gene>
<evidence type="ECO:0000313" key="3">
    <source>
        <dbReference type="Proteomes" id="UP001054945"/>
    </source>
</evidence>
<evidence type="ECO:0000256" key="1">
    <source>
        <dbReference type="SAM" id="MobiDB-lite"/>
    </source>
</evidence>
<accession>A0AAV4MTC5</accession>
<dbReference type="AlphaFoldDB" id="A0AAV4MTC5"/>